<evidence type="ECO:0000256" key="14">
    <source>
        <dbReference type="ARBA" id="ARBA00023306"/>
    </source>
</evidence>
<feature type="region of interest" description="Disordered" evidence="23">
    <location>
        <begin position="993"/>
        <end position="1021"/>
    </location>
</feature>
<dbReference type="PROSITE" id="PS50011">
    <property type="entry name" value="PROTEIN_KINASE_DOM"/>
    <property type="match status" value="1"/>
</dbReference>
<comment type="similarity">
    <text evidence="16">Belongs to the protein kinase superfamily.</text>
</comment>
<evidence type="ECO:0000256" key="21">
    <source>
        <dbReference type="ARBA" id="ARBA00083992"/>
    </source>
</evidence>
<evidence type="ECO:0000256" key="20">
    <source>
        <dbReference type="ARBA" id="ARBA00081075"/>
    </source>
</evidence>
<feature type="compositionally biased region" description="Polar residues" evidence="23">
    <location>
        <begin position="822"/>
        <end position="839"/>
    </location>
</feature>
<accession>A0A8D0RL55</accession>
<feature type="region of interest" description="Disordered" evidence="23">
    <location>
        <begin position="633"/>
        <end position="652"/>
    </location>
</feature>
<feature type="compositionally biased region" description="Basic and acidic residues" evidence="23">
    <location>
        <begin position="716"/>
        <end position="743"/>
    </location>
</feature>
<dbReference type="Proteomes" id="UP000694727">
    <property type="component" value="Unplaced"/>
</dbReference>
<dbReference type="PROSITE" id="PS50088">
    <property type="entry name" value="ANK_REPEAT"/>
    <property type="match status" value="1"/>
</dbReference>
<reference evidence="25" key="1">
    <citation type="submission" date="2025-08" db="UniProtKB">
        <authorList>
            <consortium name="Ensembl"/>
        </authorList>
    </citation>
    <scope>IDENTIFICATION</scope>
</reference>
<evidence type="ECO:0000256" key="2">
    <source>
        <dbReference type="ARBA" id="ARBA00004496"/>
    </source>
</evidence>
<keyword evidence="10" id="KW-0498">Mitosis</keyword>
<keyword evidence="15" id="KW-0137">Centromere</keyword>
<evidence type="ECO:0000256" key="3">
    <source>
        <dbReference type="ARBA" id="ARBA00004629"/>
    </source>
</evidence>
<keyword evidence="8" id="KW-0677">Repeat</keyword>
<evidence type="ECO:0000256" key="22">
    <source>
        <dbReference type="PROSITE-ProRule" id="PRU00023"/>
    </source>
</evidence>
<dbReference type="Gene3D" id="1.10.510.10">
    <property type="entry name" value="Transferase(Phosphotransferase) domain 1"/>
    <property type="match status" value="1"/>
</dbReference>
<keyword evidence="9" id="KW-0547">Nucleotide-binding</keyword>
<dbReference type="InterPro" id="IPR036770">
    <property type="entry name" value="Ankyrin_rpt-contain_sf"/>
</dbReference>
<evidence type="ECO:0000256" key="17">
    <source>
        <dbReference type="ARBA" id="ARBA00057673"/>
    </source>
</evidence>
<dbReference type="InterPro" id="IPR001245">
    <property type="entry name" value="Ser-Thr/Tyr_kinase_cat_dom"/>
</dbReference>
<dbReference type="SMART" id="SM00248">
    <property type="entry name" value="ANK"/>
    <property type="match status" value="3"/>
</dbReference>
<dbReference type="Ensembl" id="ENSSSCT00025041425.1">
    <property type="protein sequence ID" value="ENSSSCP00025017629.1"/>
    <property type="gene ID" value="ENSSSCG00025030047.1"/>
</dbReference>
<protein>
    <recommendedName>
        <fullName evidence="19">Inactive serine/threonine-protein kinase TEX14</fullName>
    </recommendedName>
    <alternativeName>
        <fullName evidence="21">Testis-expressed sequence 14</fullName>
    </alternativeName>
    <alternativeName>
        <fullName evidence="20">Testis-expressed sequence 14 protein</fullName>
    </alternativeName>
</protein>
<evidence type="ECO:0000256" key="16">
    <source>
        <dbReference type="ARBA" id="ARBA00038349"/>
    </source>
</evidence>
<dbReference type="InterPro" id="IPR011009">
    <property type="entry name" value="Kinase-like_dom_sf"/>
</dbReference>
<dbReference type="Pfam" id="PF12796">
    <property type="entry name" value="Ank_2"/>
    <property type="match status" value="1"/>
</dbReference>
<feature type="region of interest" description="Disordered" evidence="23">
    <location>
        <begin position="916"/>
        <end position="935"/>
    </location>
</feature>
<dbReference type="GO" id="GO:0051301">
    <property type="term" value="P:cell division"/>
    <property type="evidence" value="ECO:0007669"/>
    <property type="project" value="UniProtKB-KW"/>
</dbReference>
<dbReference type="GO" id="GO:0043063">
    <property type="term" value="P:intercellular bridge organization"/>
    <property type="evidence" value="ECO:0007669"/>
    <property type="project" value="InterPro"/>
</dbReference>
<dbReference type="GO" id="GO:0008608">
    <property type="term" value="P:attachment of spindle microtubules to kinetochore"/>
    <property type="evidence" value="ECO:0007669"/>
    <property type="project" value="InterPro"/>
</dbReference>
<feature type="region of interest" description="Disordered" evidence="23">
    <location>
        <begin position="604"/>
        <end position="628"/>
    </location>
</feature>
<keyword evidence="6" id="KW-0597">Phosphoprotein</keyword>
<dbReference type="AlphaFoldDB" id="A0A8D0RL55"/>
<dbReference type="FunFam" id="1.25.40.20:FF:000153">
    <property type="entry name" value="inactive serine/threonine-protein kinase TEX14 isoform X3"/>
    <property type="match status" value="1"/>
</dbReference>
<keyword evidence="5" id="KW-0963">Cytoplasm</keyword>
<evidence type="ECO:0000256" key="19">
    <source>
        <dbReference type="ARBA" id="ARBA00073130"/>
    </source>
</evidence>
<feature type="compositionally biased region" description="Basic and acidic residues" evidence="23">
    <location>
        <begin position="993"/>
        <end position="1014"/>
    </location>
</feature>
<dbReference type="SUPFAM" id="SSF48403">
    <property type="entry name" value="Ankyrin repeat"/>
    <property type="match status" value="1"/>
</dbReference>
<evidence type="ECO:0000313" key="25">
    <source>
        <dbReference type="Ensembl" id="ENSSSCP00025017629.1"/>
    </source>
</evidence>
<evidence type="ECO:0000256" key="1">
    <source>
        <dbReference type="ARBA" id="ARBA00004214"/>
    </source>
</evidence>
<keyword evidence="4" id="KW-0158">Chromosome</keyword>
<keyword evidence="12" id="KW-0067">ATP-binding</keyword>
<feature type="compositionally biased region" description="Polar residues" evidence="23">
    <location>
        <begin position="633"/>
        <end position="645"/>
    </location>
</feature>
<evidence type="ECO:0000256" key="6">
    <source>
        <dbReference type="ARBA" id="ARBA00022553"/>
    </source>
</evidence>
<feature type="region of interest" description="Disordered" evidence="23">
    <location>
        <begin position="716"/>
        <end position="754"/>
    </location>
</feature>
<comment type="subcellular location">
    <subcellularLocation>
        <location evidence="3">Chromosome</location>
        <location evidence="3">Centromere</location>
        <location evidence="3">Kinetochore</location>
    </subcellularLocation>
    <subcellularLocation>
        <location evidence="2">Cytoplasm</location>
    </subcellularLocation>
    <subcellularLocation>
        <location evidence="1">Midbody</location>
    </subcellularLocation>
</comment>
<keyword evidence="14" id="KW-0131">Cell cycle</keyword>
<keyword evidence="13 22" id="KW-0040">ANK repeat</keyword>
<evidence type="ECO:0000256" key="12">
    <source>
        <dbReference type="ARBA" id="ARBA00022840"/>
    </source>
</evidence>
<feature type="region of interest" description="Disordered" evidence="23">
    <location>
        <begin position="820"/>
        <end position="839"/>
    </location>
</feature>
<dbReference type="GO" id="GO:0007094">
    <property type="term" value="P:mitotic spindle assembly checkpoint signaling"/>
    <property type="evidence" value="ECO:0007669"/>
    <property type="project" value="InterPro"/>
</dbReference>
<feature type="domain" description="Protein kinase" evidence="24">
    <location>
        <begin position="199"/>
        <end position="495"/>
    </location>
</feature>
<keyword evidence="7" id="KW-0132">Cell division</keyword>
<dbReference type="PANTHER" id="PTHR23060">
    <property type="entry name" value="TESTIS EXPRESSED GENE 14"/>
    <property type="match status" value="1"/>
</dbReference>
<feature type="region of interest" description="Disordered" evidence="23">
    <location>
        <begin position="670"/>
        <end position="701"/>
    </location>
</feature>
<dbReference type="InterPro" id="IPR002110">
    <property type="entry name" value="Ankyrin_rpt"/>
</dbReference>
<evidence type="ECO:0000256" key="4">
    <source>
        <dbReference type="ARBA" id="ARBA00022454"/>
    </source>
</evidence>
<dbReference type="GO" id="GO:0005524">
    <property type="term" value="F:ATP binding"/>
    <property type="evidence" value="ECO:0007669"/>
    <property type="project" value="UniProtKB-KW"/>
</dbReference>
<evidence type="ECO:0000313" key="26">
    <source>
        <dbReference type="Proteomes" id="UP000694727"/>
    </source>
</evidence>
<sequence>MSRAVHLPVPCPVQLGSLRNDSLEAQLHEYVKQGNYVKVKKILKKGIYVDAVNSLGQTALFTAALLGLPKLVDVLVDYGSDPNHRCFDGSTPVHAAAFSGNQWILSKLLDAGGDLRLHDEKGRNPQTWALAAGKEHSTAVVEFMQRCAGHMQALIQGFSHDLLKKVDSPQRLICSLPRFGGLMQGNPNGSPNRMIKAGVVSAQNIYSFGFGKFYLTGGTQLAYLGSLPVIGEKEVIQADDEPTFSFFMAAGHRVTVKELQLPSRLPCSRLRLADLVIAEQEHSSKLRHPHLLQLMAVCLSPDLEKTRLVYERITIGTLFGVLHERRSQFPVLHMEVIVHLLLQVSDALRYLHSRGFIHRSLSSYAIHIVSTGEVRLTNLEYMVESQDRGVHRDLTRIPLPTQLYNWAAPEVILQKAATVKSDIYSFSVIIQEILTDSIPWDGLDGSVIKETIVLGSCLEADVRLPKPYYDIVKSGIQVKQKDRTMNLQDIQYILKNDLKDIIGQRAQPAESPGAQRYELHPDVSVYLGLTAEHPKETPDLEIKELKETGMKIVLGGLVSFIHLARMVLKNDVRESMEEEFFHQSPETHLLIFKLLTLCGPGTQSTGEQFQPTHGAKDGLERNGSQNTSRISMESVSSGIHNANSRNNEDDGEIHLKWKTEVKDMAEKAATGQLAVPPWHHHSTDTLENEPEDEPNPLLQPPTRVLEHVGWWRAVEYPKKNDEPGGNGKCDKTDNRDHSSDQHGRQPGPPSFASKFSWRNQDEEMFQMRRSLGKNAEILTRSQFQPIQRYMLLFYSQSLTDIQDLSSISCEQDGSFKEATCKTPKTNHAPTSVSTPLSPGSISSAASQYKDCLESITFQVKTGSTSCWNSQESIETLPDKFTTVQEKAKSLDSLLTSPEALLSRQTNLKRLPAFTGAGSSSVAKVPDTSSHATQRRSLPKELVEAISQHHIDELPPPSQELLDEIGKGCSTQKILHGPYCPVPLPLCTWETNTKDQEVGEKKKKGEEGIKPERRKSGSFLGTSEEEELKPCFWKRLGWSEPSRIIVLDQSDLSD</sequence>
<evidence type="ECO:0000256" key="18">
    <source>
        <dbReference type="ARBA" id="ARBA00066020"/>
    </source>
</evidence>
<dbReference type="PROSITE" id="PS50297">
    <property type="entry name" value="ANK_REP_REGION"/>
    <property type="match status" value="1"/>
</dbReference>
<dbReference type="SUPFAM" id="SSF56112">
    <property type="entry name" value="Protein kinase-like (PK-like)"/>
    <property type="match status" value="1"/>
</dbReference>
<dbReference type="GO" id="GO:0030496">
    <property type="term" value="C:midbody"/>
    <property type="evidence" value="ECO:0007669"/>
    <property type="project" value="UniProtKB-SubCell"/>
</dbReference>
<dbReference type="GO" id="GO:0004672">
    <property type="term" value="F:protein kinase activity"/>
    <property type="evidence" value="ECO:0007669"/>
    <property type="project" value="InterPro"/>
</dbReference>
<dbReference type="GO" id="GO:0051306">
    <property type="term" value="P:mitotic sister chromatid separation"/>
    <property type="evidence" value="ECO:0007669"/>
    <property type="project" value="InterPro"/>
</dbReference>
<evidence type="ECO:0000256" key="11">
    <source>
        <dbReference type="ARBA" id="ARBA00022838"/>
    </source>
</evidence>
<dbReference type="Gene3D" id="1.25.40.20">
    <property type="entry name" value="Ankyrin repeat-containing domain"/>
    <property type="match status" value="1"/>
</dbReference>
<evidence type="ECO:0000256" key="15">
    <source>
        <dbReference type="ARBA" id="ARBA00023328"/>
    </source>
</evidence>
<comment type="function">
    <text evidence="17">Required both for the formation of intercellular bridges during meiosis and for kinetochore-microtubule attachment during mitosis. Intercellular bridges are evolutionarily conserved structures that connect differentiating germ cells and are required for spermatogenesis and male fertility. Acts by promoting the conversion of midbodies into intercellular bridges via its interaction with CEP55: interaction with CEP55 inhibits the interaction between CEP55 and PDCD6IP/ALIX and TSG101, blocking cell abscission and leading to transform midbodies into intercellular bridges. Also plays a role during mitosis: recruited to kinetochores by PLK1 during early mitosis and regulates the maturation of the outer kinetochores and microtubule attachment. Has no protein kinase activity in vitro.</text>
</comment>
<evidence type="ECO:0000256" key="13">
    <source>
        <dbReference type="ARBA" id="ARBA00023043"/>
    </source>
</evidence>
<proteinExistence type="inferred from homology"/>
<dbReference type="InterPro" id="IPR000719">
    <property type="entry name" value="Prot_kinase_dom"/>
</dbReference>
<evidence type="ECO:0000256" key="23">
    <source>
        <dbReference type="SAM" id="MobiDB-lite"/>
    </source>
</evidence>
<comment type="subunit">
    <text evidence="18">Interacts with KIF23 and RBM44. Interacts with CEP55; inhibiting interaction between CEP55 and PDCD6IP/ALIX and TSG101.</text>
</comment>
<evidence type="ECO:0000256" key="5">
    <source>
        <dbReference type="ARBA" id="ARBA00022490"/>
    </source>
</evidence>
<evidence type="ECO:0000256" key="10">
    <source>
        <dbReference type="ARBA" id="ARBA00022776"/>
    </source>
</evidence>
<dbReference type="FunFam" id="1.10.510.10:FF:000428">
    <property type="entry name" value="inactive serine/threonine-protein kinase TEX14 isoform X1"/>
    <property type="match status" value="1"/>
</dbReference>
<evidence type="ECO:0000256" key="9">
    <source>
        <dbReference type="ARBA" id="ARBA00022741"/>
    </source>
</evidence>
<dbReference type="InterPro" id="IPR039339">
    <property type="entry name" value="Tex14"/>
</dbReference>
<dbReference type="GO" id="GO:0005737">
    <property type="term" value="C:cytoplasm"/>
    <property type="evidence" value="ECO:0007669"/>
    <property type="project" value="UniProtKB-SubCell"/>
</dbReference>
<evidence type="ECO:0000259" key="24">
    <source>
        <dbReference type="PROSITE" id="PS50011"/>
    </source>
</evidence>
<feature type="repeat" description="ANK" evidence="22">
    <location>
        <begin position="88"/>
        <end position="120"/>
    </location>
</feature>
<dbReference type="GO" id="GO:0007140">
    <property type="term" value="P:male meiotic nuclear division"/>
    <property type="evidence" value="ECO:0007669"/>
    <property type="project" value="InterPro"/>
</dbReference>
<dbReference type="GO" id="GO:0000776">
    <property type="term" value="C:kinetochore"/>
    <property type="evidence" value="ECO:0007669"/>
    <property type="project" value="UniProtKB-KW"/>
</dbReference>
<dbReference type="Pfam" id="PF07714">
    <property type="entry name" value="PK_Tyr_Ser-Thr"/>
    <property type="match status" value="1"/>
</dbReference>
<keyword evidence="11" id="KW-0995">Kinetochore</keyword>
<evidence type="ECO:0000256" key="7">
    <source>
        <dbReference type="ARBA" id="ARBA00022618"/>
    </source>
</evidence>
<dbReference type="PANTHER" id="PTHR23060:SF1">
    <property type="entry name" value="INACTIVE SERINE_THREONINE-PROTEIN KINASE TEX14"/>
    <property type="match status" value="1"/>
</dbReference>
<organism evidence="25 26">
    <name type="scientific">Sus scrofa</name>
    <name type="common">Pig</name>
    <dbReference type="NCBI Taxonomy" id="9823"/>
    <lineage>
        <taxon>Eukaryota</taxon>
        <taxon>Metazoa</taxon>
        <taxon>Chordata</taxon>
        <taxon>Craniata</taxon>
        <taxon>Vertebrata</taxon>
        <taxon>Euteleostomi</taxon>
        <taxon>Mammalia</taxon>
        <taxon>Eutheria</taxon>
        <taxon>Laurasiatheria</taxon>
        <taxon>Artiodactyla</taxon>
        <taxon>Suina</taxon>
        <taxon>Suidae</taxon>
        <taxon>Sus</taxon>
    </lineage>
</organism>
<name>A0A8D0RL55_PIG</name>
<evidence type="ECO:0000256" key="8">
    <source>
        <dbReference type="ARBA" id="ARBA00022737"/>
    </source>
</evidence>